<dbReference type="EMBL" id="VEVO01000005">
    <property type="protein sequence ID" value="KAF0041613.1"/>
    <property type="molecule type" value="Genomic_DNA"/>
</dbReference>
<evidence type="ECO:0000256" key="1">
    <source>
        <dbReference type="SAM" id="MobiDB-lite"/>
    </source>
</evidence>
<feature type="compositionally biased region" description="Basic and acidic residues" evidence="1">
    <location>
        <begin position="61"/>
        <end position="72"/>
    </location>
</feature>
<feature type="compositionally biased region" description="Basic residues" evidence="1">
    <location>
        <begin position="73"/>
        <end position="84"/>
    </location>
</feature>
<accession>A0A6A4T6H7</accession>
<comment type="caution">
    <text evidence="2">The sequence shown here is derived from an EMBL/GenBank/DDBJ whole genome shotgun (WGS) entry which is preliminary data.</text>
</comment>
<organism evidence="2 3">
    <name type="scientific">Scophthalmus maximus</name>
    <name type="common">Turbot</name>
    <name type="synonym">Psetta maxima</name>
    <dbReference type="NCBI Taxonomy" id="52904"/>
    <lineage>
        <taxon>Eukaryota</taxon>
        <taxon>Metazoa</taxon>
        <taxon>Chordata</taxon>
        <taxon>Craniata</taxon>
        <taxon>Vertebrata</taxon>
        <taxon>Euteleostomi</taxon>
        <taxon>Actinopterygii</taxon>
        <taxon>Neopterygii</taxon>
        <taxon>Teleostei</taxon>
        <taxon>Neoteleostei</taxon>
        <taxon>Acanthomorphata</taxon>
        <taxon>Carangaria</taxon>
        <taxon>Pleuronectiformes</taxon>
        <taxon>Pleuronectoidei</taxon>
        <taxon>Scophthalmidae</taxon>
        <taxon>Scophthalmus</taxon>
    </lineage>
</organism>
<reference evidence="2 3" key="1">
    <citation type="submission" date="2019-06" db="EMBL/GenBank/DDBJ databases">
        <title>Draft genomes of female and male turbot (Scophthalmus maximus).</title>
        <authorList>
            <person name="Xu H."/>
            <person name="Xu X.-W."/>
            <person name="Shao C."/>
            <person name="Chen S."/>
        </authorList>
    </citation>
    <scope>NUCLEOTIDE SEQUENCE [LARGE SCALE GENOMIC DNA]</scope>
    <source>
        <strain evidence="2">Ysfricsl-2016a</strain>
        <tissue evidence="2">Blood</tissue>
    </source>
</reference>
<name>A0A6A4T6H7_SCOMX</name>
<dbReference type="Proteomes" id="UP000438429">
    <property type="component" value="Unassembled WGS sequence"/>
</dbReference>
<feature type="region of interest" description="Disordered" evidence="1">
    <location>
        <begin position="61"/>
        <end position="84"/>
    </location>
</feature>
<sequence length="84" mass="9763">MTPLPKVPQLVPLKQDIVQFVLTSERTGGAGSQRRPAVLTSILAHHRRSRRVARLTVLSRTRREREHCEDGRRGRRWKGRQTEE</sequence>
<proteinExistence type="predicted"/>
<gene>
    <name evidence="2" type="ORF">F2P81_005145</name>
</gene>
<evidence type="ECO:0000313" key="3">
    <source>
        <dbReference type="Proteomes" id="UP000438429"/>
    </source>
</evidence>
<evidence type="ECO:0000313" key="2">
    <source>
        <dbReference type="EMBL" id="KAF0041613.1"/>
    </source>
</evidence>
<protein>
    <submittedName>
        <fullName evidence="2">Uncharacterized protein</fullName>
    </submittedName>
</protein>
<dbReference type="AlphaFoldDB" id="A0A6A4T6H7"/>